<accession>A0ACC2LBH5</accession>
<protein>
    <submittedName>
        <fullName evidence="1">Uncharacterized protein</fullName>
    </submittedName>
</protein>
<keyword evidence="2" id="KW-1185">Reference proteome</keyword>
<evidence type="ECO:0000313" key="1">
    <source>
        <dbReference type="EMBL" id="KAJ8630766.1"/>
    </source>
</evidence>
<comment type="caution">
    <text evidence="1">The sequence shown here is derived from an EMBL/GenBank/DDBJ whole genome shotgun (WGS) entry which is preliminary data.</text>
</comment>
<proteinExistence type="predicted"/>
<name>A0ACC2LBH5_PERAE</name>
<dbReference type="EMBL" id="CM056815">
    <property type="protein sequence ID" value="KAJ8630766.1"/>
    <property type="molecule type" value="Genomic_DNA"/>
</dbReference>
<organism evidence="1 2">
    <name type="scientific">Persea americana</name>
    <name type="common">Avocado</name>
    <dbReference type="NCBI Taxonomy" id="3435"/>
    <lineage>
        <taxon>Eukaryota</taxon>
        <taxon>Viridiplantae</taxon>
        <taxon>Streptophyta</taxon>
        <taxon>Embryophyta</taxon>
        <taxon>Tracheophyta</taxon>
        <taxon>Spermatophyta</taxon>
        <taxon>Magnoliopsida</taxon>
        <taxon>Magnoliidae</taxon>
        <taxon>Laurales</taxon>
        <taxon>Lauraceae</taxon>
        <taxon>Persea</taxon>
    </lineage>
</organism>
<sequence length="612" mass="69130">MQRLGIIPTPYVFSSVLSACTKTEPFENGKQLHAQVFKWGFQSETFVGNALVTLYSRCGNLGLAEKVYAEMHHHDKVTYNSLISRHAQSGNSHTAFHFYRKMQLAGLIPDAVTIASLFSAYASAGGLDKGRQLHSHVTKAGHSSDIIIEGALDLGEQIHSQTVKTSFEQNIYVCSVLIDMYEKCGRLSIAREILERLTEEDVVSWTAIIAGYAQHEFFVEALRLFEEMQSIGIRPENIGFSSALSACAGIQVLEQGLQIHAQDVVAGYSMDLSIGNSLVSLYARCGRIKEAYSAFEMIEAKDEISWNGLISRFAQNVLITLYSKCDQKLFEQMKQQGFKPNHVTFVAVLSACSFVGLVNEGLNYFKSMSEEHSVLPRPEHYICVVDILGRAGLLDHARKFIEAMPIKLDAMVWSTLLSACTIHKNMMIGEFAAQHLLELEPFDLATYVLLSNIYAEARKWDLRDKVRQMMKERGVKKDPGRSWIEIKNIVHAFFVGDLLHPLADKIYEFLEDLNKRVAEIGYVQDRYSLLHDIEQEQKDPTVFIHSEKLAVSFGLISLSSEIPIRVMKNLRVCNDCRNWMKFISRITCRFVVVRDAHHFHHFEGGVCSCGDY</sequence>
<evidence type="ECO:0000313" key="2">
    <source>
        <dbReference type="Proteomes" id="UP001234297"/>
    </source>
</evidence>
<reference evidence="1 2" key="1">
    <citation type="journal article" date="2022" name="Hortic Res">
        <title>A haplotype resolved chromosomal level avocado genome allows analysis of novel avocado genes.</title>
        <authorList>
            <person name="Nath O."/>
            <person name="Fletcher S.J."/>
            <person name="Hayward A."/>
            <person name="Shaw L.M."/>
            <person name="Masouleh A.K."/>
            <person name="Furtado A."/>
            <person name="Henry R.J."/>
            <person name="Mitter N."/>
        </authorList>
    </citation>
    <scope>NUCLEOTIDE SEQUENCE [LARGE SCALE GENOMIC DNA]</scope>
    <source>
        <strain evidence="2">cv. Hass</strain>
    </source>
</reference>
<dbReference type="Proteomes" id="UP001234297">
    <property type="component" value="Chromosome 7"/>
</dbReference>
<gene>
    <name evidence="1" type="ORF">MRB53_024089</name>
</gene>